<accession>A0A2T5I0F3</accession>
<dbReference type="EMBL" id="QAOI01000009">
    <property type="protein sequence ID" value="PTQ77304.1"/>
    <property type="molecule type" value="Genomic_DNA"/>
</dbReference>
<evidence type="ECO:0000256" key="3">
    <source>
        <dbReference type="ARBA" id="ARBA00023125"/>
    </source>
</evidence>
<comment type="caution">
    <text evidence="6">The sequence shown here is derived from an EMBL/GenBank/DDBJ whole genome shotgun (WGS) entry which is preliminary data.</text>
</comment>
<organism evidence="6 7">
    <name type="scientific">Nitrosomonas oligotropha</name>
    <dbReference type="NCBI Taxonomy" id="42354"/>
    <lineage>
        <taxon>Bacteria</taxon>
        <taxon>Pseudomonadati</taxon>
        <taxon>Pseudomonadota</taxon>
        <taxon>Betaproteobacteria</taxon>
        <taxon>Nitrosomonadales</taxon>
        <taxon>Nitrosomonadaceae</taxon>
        <taxon>Nitrosomonas</taxon>
    </lineage>
</organism>
<dbReference type="InterPro" id="IPR013762">
    <property type="entry name" value="Integrase-like_cat_sf"/>
</dbReference>
<dbReference type="InterPro" id="IPR011010">
    <property type="entry name" value="DNA_brk_join_enz"/>
</dbReference>
<dbReference type="InterPro" id="IPR002104">
    <property type="entry name" value="Integrase_catalytic"/>
</dbReference>
<name>A0A2T5I0F3_9PROT</name>
<feature type="domain" description="Tyr recombinase" evidence="5">
    <location>
        <begin position="154"/>
        <end position="322"/>
    </location>
</feature>
<keyword evidence="2" id="KW-0229">DNA integration</keyword>
<evidence type="ECO:0000256" key="2">
    <source>
        <dbReference type="ARBA" id="ARBA00022908"/>
    </source>
</evidence>
<protein>
    <submittedName>
        <fullName evidence="6">Site-specific recombinase XerD</fullName>
    </submittedName>
</protein>
<dbReference type="SUPFAM" id="SSF56349">
    <property type="entry name" value="DNA breaking-rejoining enzymes"/>
    <property type="match status" value="1"/>
</dbReference>
<dbReference type="Gene3D" id="1.10.443.10">
    <property type="entry name" value="Intergrase catalytic core"/>
    <property type="match status" value="1"/>
</dbReference>
<gene>
    <name evidence="6" type="ORF">C8R26_10990</name>
</gene>
<dbReference type="Gene3D" id="1.10.150.130">
    <property type="match status" value="1"/>
</dbReference>
<dbReference type="GO" id="GO:0006310">
    <property type="term" value="P:DNA recombination"/>
    <property type="evidence" value="ECO:0007669"/>
    <property type="project" value="UniProtKB-KW"/>
</dbReference>
<evidence type="ECO:0000313" key="7">
    <source>
        <dbReference type="Proteomes" id="UP000244128"/>
    </source>
</evidence>
<dbReference type="Pfam" id="PF00589">
    <property type="entry name" value="Phage_integrase"/>
    <property type="match status" value="1"/>
</dbReference>
<evidence type="ECO:0000313" key="6">
    <source>
        <dbReference type="EMBL" id="PTQ77304.1"/>
    </source>
</evidence>
<dbReference type="PANTHER" id="PTHR30349:SF64">
    <property type="entry name" value="PROPHAGE INTEGRASE INTD-RELATED"/>
    <property type="match status" value="1"/>
</dbReference>
<comment type="similarity">
    <text evidence="1">Belongs to the 'phage' integrase family.</text>
</comment>
<reference evidence="6 7" key="1">
    <citation type="submission" date="2018-04" db="EMBL/GenBank/DDBJ databases">
        <title>Active sludge and wastewater microbial communities from Klosterneuburg, Austria.</title>
        <authorList>
            <person name="Wagner M."/>
        </authorList>
    </citation>
    <scope>NUCLEOTIDE SEQUENCE [LARGE SCALE GENOMIC DNA]</scope>
    <source>
        <strain evidence="6 7">Nm49</strain>
    </source>
</reference>
<dbReference type="GO" id="GO:0003677">
    <property type="term" value="F:DNA binding"/>
    <property type="evidence" value="ECO:0007669"/>
    <property type="project" value="UniProtKB-KW"/>
</dbReference>
<dbReference type="AlphaFoldDB" id="A0A2T5I0F3"/>
<keyword evidence="4" id="KW-0233">DNA recombination</keyword>
<sequence length="338" mass="39744">MSLCKRGKTWWISFTTPSGERVRCSAATEDKTQAQEFHDKLKAESWRVARLGDKPKRTWDEAAYKWLMETQHKASHKQDMKQVAWFQQFFRGQLLSELTREVIAEAGEIKCKETSPSTANRYLATIRAILRRAALDWEWIEKAPFIRLYKEPKRRIRWIAPEQVQILLNELPEHLVDLVKFSLSTGLRKRNVTELEWSQVDLQRNVAWIHADQAKARKSIHISLNATAMEVLRKQVGKHSLRVFTYQGKPIIQVNTRAWRKALRRAGIEDFRWHDLRHTWASWLTQKGVPLNVIQEMGAWESTEMVKRYAHLAPEQFRKHAMVVDELLNDTILTQVEN</sequence>
<dbReference type="PANTHER" id="PTHR30349">
    <property type="entry name" value="PHAGE INTEGRASE-RELATED"/>
    <property type="match status" value="1"/>
</dbReference>
<evidence type="ECO:0000256" key="1">
    <source>
        <dbReference type="ARBA" id="ARBA00008857"/>
    </source>
</evidence>
<proteinExistence type="inferred from homology"/>
<evidence type="ECO:0000259" key="5">
    <source>
        <dbReference type="PROSITE" id="PS51898"/>
    </source>
</evidence>
<dbReference type="InterPro" id="IPR050090">
    <property type="entry name" value="Tyrosine_recombinase_XerCD"/>
</dbReference>
<dbReference type="GO" id="GO:0015074">
    <property type="term" value="P:DNA integration"/>
    <property type="evidence" value="ECO:0007669"/>
    <property type="project" value="UniProtKB-KW"/>
</dbReference>
<dbReference type="InterPro" id="IPR010998">
    <property type="entry name" value="Integrase_recombinase_N"/>
</dbReference>
<dbReference type="Proteomes" id="UP000244128">
    <property type="component" value="Unassembled WGS sequence"/>
</dbReference>
<keyword evidence="3" id="KW-0238">DNA-binding</keyword>
<dbReference type="PROSITE" id="PS51898">
    <property type="entry name" value="TYR_RECOMBINASE"/>
    <property type="match status" value="1"/>
</dbReference>
<dbReference type="CDD" id="cd00796">
    <property type="entry name" value="INT_Rci_Hp1_C"/>
    <property type="match status" value="1"/>
</dbReference>
<evidence type="ECO:0000256" key="4">
    <source>
        <dbReference type="ARBA" id="ARBA00023172"/>
    </source>
</evidence>